<organism evidence="14">
    <name type="scientific">Pseudothermotoga hypogea</name>
    <dbReference type="NCBI Taxonomy" id="57487"/>
    <lineage>
        <taxon>Bacteria</taxon>
        <taxon>Thermotogati</taxon>
        <taxon>Thermotogota</taxon>
        <taxon>Thermotogae</taxon>
        <taxon>Thermotogales</taxon>
        <taxon>Thermotogaceae</taxon>
        <taxon>Pseudothermotoga</taxon>
    </lineage>
</organism>
<keyword evidence="4 12" id="KW-0808">Transferase</keyword>
<keyword evidence="11 12" id="KW-0119">Carbohydrate metabolism</keyword>
<dbReference type="InterPro" id="IPR002173">
    <property type="entry name" value="Carboh/pur_kinase_PfkB_CS"/>
</dbReference>
<dbReference type="GO" id="GO:0005829">
    <property type="term" value="C:cytosol"/>
    <property type="evidence" value="ECO:0007669"/>
    <property type="project" value="TreeGrafter"/>
</dbReference>
<comment type="pathway">
    <text evidence="12">Carbohydrate metabolism; D-ribose degradation; D-ribose 5-phosphate from beta-D-ribopyranose: step 2/2.</text>
</comment>
<feature type="binding site" evidence="12">
    <location>
        <position position="237"/>
    </location>
    <ligand>
        <name>K(+)</name>
        <dbReference type="ChEBI" id="CHEBI:29103"/>
    </ligand>
</feature>
<gene>
    <name evidence="12" type="primary">rbsK</name>
    <name evidence="14" type="ORF">ENW55_10475</name>
</gene>
<dbReference type="AlphaFoldDB" id="A0A832ICA1"/>
<dbReference type="Pfam" id="PF00294">
    <property type="entry name" value="PfkB"/>
    <property type="match status" value="1"/>
</dbReference>
<dbReference type="HAMAP" id="MF_01987">
    <property type="entry name" value="Ribokinase"/>
    <property type="match status" value="1"/>
</dbReference>
<evidence type="ECO:0000256" key="9">
    <source>
        <dbReference type="ARBA" id="ARBA00022842"/>
    </source>
</evidence>
<evidence type="ECO:0000259" key="13">
    <source>
        <dbReference type="Pfam" id="PF00294"/>
    </source>
</evidence>
<dbReference type="SUPFAM" id="SSF53613">
    <property type="entry name" value="Ribokinase-like"/>
    <property type="match status" value="1"/>
</dbReference>
<name>A0A832ICA1_9THEM</name>
<dbReference type="InterPro" id="IPR002139">
    <property type="entry name" value="Ribo/fructo_kinase"/>
</dbReference>
<dbReference type="GO" id="GO:0019303">
    <property type="term" value="P:D-ribose catabolic process"/>
    <property type="evidence" value="ECO:0007669"/>
    <property type="project" value="UniProtKB-UniRule"/>
</dbReference>
<keyword evidence="5 12" id="KW-0479">Metal-binding</keyword>
<feature type="binding site" evidence="12">
    <location>
        <position position="239"/>
    </location>
    <ligand>
        <name>K(+)</name>
        <dbReference type="ChEBI" id="CHEBI:29103"/>
    </ligand>
</feature>
<dbReference type="EMBL" id="DTKQ01000059">
    <property type="protein sequence ID" value="HGZ80392.1"/>
    <property type="molecule type" value="Genomic_DNA"/>
</dbReference>
<dbReference type="InterPro" id="IPR011877">
    <property type="entry name" value="Ribokinase"/>
</dbReference>
<evidence type="ECO:0000256" key="7">
    <source>
        <dbReference type="ARBA" id="ARBA00022777"/>
    </source>
</evidence>
<evidence type="ECO:0000256" key="1">
    <source>
        <dbReference type="ARBA" id="ARBA00005380"/>
    </source>
</evidence>
<accession>A0A832ICA1</accession>
<evidence type="ECO:0000256" key="12">
    <source>
        <dbReference type="HAMAP-Rule" id="MF_01987"/>
    </source>
</evidence>
<comment type="subcellular location">
    <subcellularLocation>
        <location evidence="12">Cytoplasm</location>
    </subcellularLocation>
</comment>
<keyword evidence="8 12" id="KW-0067">ATP-binding</keyword>
<sequence>MSVTVFGKINIDTFLYIDRIHVGENHLCTKTFTDIGGKGANMAIALAKLNVPCELVAMVGNDSISQTVLKRLEKYGVGIGSIRVCEEQIGKTFVVVESDGRNTMFHILGANAHLTPDKVDWTFLETCKAVFVQMGIPSETAQEVIMMSKRNGKYVFVDPAGFSETIDLQTLAYADTIAPNEVEILKMTKESEIEKAVKKLLNVGVEEVVVKLGKKGATLYTEKMSYHVDAHDVEVVDTTGAGDAFNAAYMFAKLQKLDVKDCLKLAIAASALAVTKIGSSSASPTRDKLAEFLKLKGEERLAKVVLEGSV</sequence>
<keyword evidence="7 12" id="KW-0418">Kinase</keyword>
<evidence type="ECO:0000256" key="11">
    <source>
        <dbReference type="ARBA" id="ARBA00023277"/>
    </source>
</evidence>
<comment type="subunit">
    <text evidence="12">Homodimer.</text>
</comment>
<feature type="binding site" evidence="12">
    <location>
        <position position="243"/>
    </location>
    <ligand>
        <name>substrate</name>
    </ligand>
</feature>
<comment type="cofactor">
    <cofactor evidence="12">
        <name>Mg(2+)</name>
        <dbReference type="ChEBI" id="CHEBI:18420"/>
    </cofactor>
    <text evidence="12">Requires a divalent cation, most likely magnesium in vivo, as an electrophilic catalyst to aid phosphoryl group transfer. It is the chelate of the metal and the nucleotide that is the actual substrate.</text>
</comment>
<dbReference type="CDD" id="cd01174">
    <property type="entry name" value="ribokinase"/>
    <property type="match status" value="1"/>
</dbReference>
<evidence type="ECO:0000256" key="2">
    <source>
        <dbReference type="ARBA" id="ARBA00012035"/>
    </source>
</evidence>
<feature type="domain" description="Carbohydrate kinase PfkB" evidence="13">
    <location>
        <begin position="3"/>
        <end position="285"/>
    </location>
</feature>
<keyword evidence="9 12" id="KW-0460">Magnesium</keyword>
<keyword evidence="10 12" id="KW-0630">Potassium</keyword>
<feature type="binding site" evidence="12">
    <location>
        <position position="276"/>
    </location>
    <ligand>
        <name>K(+)</name>
        <dbReference type="ChEBI" id="CHEBI:29103"/>
    </ligand>
</feature>
<reference evidence="14" key="1">
    <citation type="journal article" date="2020" name="mSystems">
        <title>Genome- and Community-Level Interaction Insights into Carbon Utilization and Element Cycling Functions of Hydrothermarchaeota in Hydrothermal Sediment.</title>
        <authorList>
            <person name="Zhou Z."/>
            <person name="Liu Y."/>
            <person name="Xu W."/>
            <person name="Pan J."/>
            <person name="Luo Z.H."/>
            <person name="Li M."/>
        </authorList>
    </citation>
    <scope>NUCLEOTIDE SEQUENCE [LARGE SCALE GENOMIC DNA]</scope>
    <source>
        <strain evidence="14">SpSt-86</strain>
    </source>
</reference>
<comment type="caution">
    <text evidence="14">The sequence shown here is derived from an EMBL/GenBank/DDBJ whole genome shotgun (WGS) entry which is preliminary data.</text>
</comment>
<evidence type="ECO:0000256" key="4">
    <source>
        <dbReference type="ARBA" id="ARBA00022679"/>
    </source>
</evidence>
<dbReference type="PANTHER" id="PTHR10584">
    <property type="entry name" value="SUGAR KINASE"/>
    <property type="match status" value="1"/>
</dbReference>
<evidence type="ECO:0000256" key="6">
    <source>
        <dbReference type="ARBA" id="ARBA00022741"/>
    </source>
</evidence>
<protein>
    <recommendedName>
        <fullName evidence="3 12">Ribokinase</fullName>
        <shortName evidence="12">RK</shortName>
        <ecNumber evidence="2 12">2.7.1.15</ecNumber>
    </recommendedName>
</protein>
<comment type="similarity">
    <text evidence="1">Belongs to the carbohydrate kinase pfkB family.</text>
</comment>
<comment type="function">
    <text evidence="12">Catalyzes the phosphorylation of ribose at O-5 in a reaction requiring ATP and magnesium. The resulting D-ribose-5-phosphate can then be used either for sythesis of nucleotides, histidine, and tryptophan, or as a component of the pentose phosphate pathway.</text>
</comment>
<dbReference type="PROSITE" id="PS00584">
    <property type="entry name" value="PFKB_KINASES_2"/>
    <property type="match status" value="1"/>
</dbReference>
<comment type="catalytic activity">
    <reaction evidence="12">
        <text>D-ribose + ATP = D-ribose 5-phosphate + ADP + H(+)</text>
        <dbReference type="Rhea" id="RHEA:13697"/>
        <dbReference type="ChEBI" id="CHEBI:15378"/>
        <dbReference type="ChEBI" id="CHEBI:30616"/>
        <dbReference type="ChEBI" id="CHEBI:47013"/>
        <dbReference type="ChEBI" id="CHEBI:78346"/>
        <dbReference type="ChEBI" id="CHEBI:456216"/>
        <dbReference type="EC" id="2.7.1.15"/>
    </reaction>
</comment>
<evidence type="ECO:0000256" key="10">
    <source>
        <dbReference type="ARBA" id="ARBA00022958"/>
    </source>
</evidence>
<dbReference type="InterPro" id="IPR029056">
    <property type="entry name" value="Ribokinase-like"/>
</dbReference>
<feature type="binding site" evidence="12">
    <location>
        <position position="180"/>
    </location>
    <ligand>
        <name>ATP</name>
        <dbReference type="ChEBI" id="CHEBI:30616"/>
    </ligand>
</feature>
<dbReference type="UniPathway" id="UPA00916">
    <property type="reaction ID" value="UER00889"/>
</dbReference>
<dbReference type="GO" id="GO:0046872">
    <property type="term" value="F:metal ion binding"/>
    <property type="evidence" value="ECO:0007669"/>
    <property type="project" value="UniProtKB-KW"/>
</dbReference>
<evidence type="ECO:0000313" key="14">
    <source>
        <dbReference type="EMBL" id="HGZ80392.1"/>
    </source>
</evidence>
<keyword evidence="6 12" id="KW-0547">Nucleotide-binding</keyword>
<dbReference type="PANTHER" id="PTHR10584:SF166">
    <property type="entry name" value="RIBOKINASE"/>
    <property type="match status" value="1"/>
</dbReference>
<keyword evidence="12" id="KW-0963">Cytoplasm</keyword>
<dbReference type="EC" id="2.7.1.15" evidence="2 12"/>
<comment type="similarity">
    <text evidence="12">Belongs to the carbohydrate kinase PfkB family. Ribokinase subfamily.</text>
</comment>
<evidence type="ECO:0000256" key="3">
    <source>
        <dbReference type="ARBA" id="ARBA00016943"/>
    </source>
</evidence>
<feature type="binding site" evidence="12">
    <location>
        <begin position="242"/>
        <end position="243"/>
    </location>
    <ligand>
        <name>ATP</name>
        <dbReference type="ChEBI" id="CHEBI:30616"/>
    </ligand>
</feature>
<feature type="binding site" evidence="12">
    <location>
        <position position="278"/>
    </location>
    <ligand>
        <name>K(+)</name>
        <dbReference type="ChEBI" id="CHEBI:29103"/>
    </ligand>
</feature>
<dbReference type="InterPro" id="IPR011611">
    <property type="entry name" value="PfkB_dom"/>
</dbReference>
<comment type="activity regulation">
    <text evidence="12">Activated by a monovalent cation that binds near, but not in, the active site. The most likely occupant of the site in vivo is potassium. Ion binding induces a conformational change that may alter substrate affinity.</text>
</comment>
<evidence type="ECO:0000256" key="8">
    <source>
        <dbReference type="ARBA" id="ARBA00022840"/>
    </source>
</evidence>
<comment type="caution">
    <text evidence="12">Lacks conserved residue(s) required for the propagation of feature annotation.</text>
</comment>
<proteinExistence type="inferred from homology"/>
<dbReference type="PRINTS" id="PR00990">
    <property type="entry name" value="RIBOKINASE"/>
</dbReference>
<dbReference type="Gene3D" id="3.40.1190.20">
    <property type="match status" value="1"/>
</dbReference>
<feature type="binding site" evidence="12">
    <location>
        <begin position="10"/>
        <end position="12"/>
    </location>
    <ligand>
        <name>substrate</name>
    </ligand>
</feature>
<evidence type="ECO:0000256" key="5">
    <source>
        <dbReference type="ARBA" id="ARBA00022723"/>
    </source>
</evidence>
<dbReference type="GO" id="GO:0004747">
    <property type="term" value="F:ribokinase activity"/>
    <property type="evidence" value="ECO:0007669"/>
    <property type="project" value="UniProtKB-UniRule"/>
</dbReference>
<dbReference type="GO" id="GO:0005524">
    <property type="term" value="F:ATP binding"/>
    <property type="evidence" value="ECO:0007669"/>
    <property type="project" value="UniProtKB-UniRule"/>
</dbReference>
<feature type="binding site" evidence="12">
    <location>
        <begin position="211"/>
        <end position="216"/>
    </location>
    <ligand>
        <name>ATP</name>
        <dbReference type="ChEBI" id="CHEBI:30616"/>
    </ligand>
</feature>
<feature type="binding site" evidence="12">
    <location>
        <position position="273"/>
    </location>
    <ligand>
        <name>K(+)</name>
        <dbReference type="ChEBI" id="CHEBI:29103"/>
    </ligand>
</feature>
<feature type="binding site" evidence="12">
    <location>
        <begin position="37"/>
        <end position="41"/>
    </location>
    <ligand>
        <name>substrate</name>
    </ligand>
</feature>
<feature type="active site" description="Proton acceptor" evidence="12">
    <location>
        <position position="243"/>
    </location>
</feature>